<evidence type="ECO:0000313" key="1">
    <source>
        <dbReference type="EMBL" id="MFF4523256.1"/>
    </source>
</evidence>
<comment type="caution">
    <text evidence="1">The sequence shown here is derived from an EMBL/GenBank/DDBJ whole genome shotgun (WGS) entry which is preliminary data.</text>
</comment>
<protein>
    <submittedName>
        <fullName evidence="1">Uncharacterized protein</fullName>
    </submittedName>
</protein>
<keyword evidence="2" id="KW-1185">Reference proteome</keyword>
<organism evidence="1 2">
    <name type="scientific">Streptomyces bluensis</name>
    <dbReference type="NCBI Taxonomy" id="33897"/>
    <lineage>
        <taxon>Bacteria</taxon>
        <taxon>Bacillati</taxon>
        <taxon>Actinomycetota</taxon>
        <taxon>Actinomycetes</taxon>
        <taxon>Kitasatosporales</taxon>
        <taxon>Streptomycetaceae</taxon>
        <taxon>Streptomyces</taxon>
    </lineage>
</organism>
<gene>
    <name evidence="1" type="ORF">ACFY1D_17820</name>
</gene>
<evidence type="ECO:0000313" key="2">
    <source>
        <dbReference type="Proteomes" id="UP001602058"/>
    </source>
</evidence>
<accession>A0ABW6UIL1</accession>
<dbReference type="EMBL" id="JBIAWJ010000008">
    <property type="protein sequence ID" value="MFF4523256.1"/>
    <property type="molecule type" value="Genomic_DNA"/>
</dbReference>
<proteinExistence type="predicted"/>
<name>A0ABW6UIL1_9ACTN</name>
<dbReference type="Proteomes" id="UP001602058">
    <property type="component" value="Unassembled WGS sequence"/>
</dbReference>
<reference evidence="1 2" key="1">
    <citation type="submission" date="2024-10" db="EMBL/GenBank/DDBJ databases">
        <title>The Natural Products Discovery Center: Release of the First 8490 Sequenced Strains for Exploring Actinobacteria Biosynthetic Diversity.</title>
        <authorList>
            <person name="Kalkreuter E."/>
            <person name="Kautsar S.A."/>
            <person name="Yang D."/>
            <person name="Bader C.D."/>
            <person name="Teijaro C.N."/>
            <person name="Fluegel L."/>
            <person name="Davis C.M."/>
            <person name="Simpson J.R."/>
            <person name="Lauterbach L."/>
            <person name="Steele A.D."/>
            <person name="Gui C."/>
            <person name="Meng S."/>
            <person name="Li G."/>
            <person name="Viehrig K."/>
            <person name="Ye F."/>
            <person name="Su P."/>
            <person name="Kiefer A.F."/>
            <person name="Nichols A."/>
            <person name="Cepeda A.J."/>
            <person name="Yan W."/>
            <person name="Fan B."/>
            <person name="Jiang Y."/>
            <person name="Adhikari A."/>
            <person name="Zheng C.-J."/>
            <person name="Schuster L."/>
            <person name="Cowan T.M."/>
            <person name="Smanski M.J."/>
            <person name="Chevrette M.G."/>
            <person name="De Carvalho L.P.S."/>
            <person name="Shen B."/>
        </authorList>
    </citation>
    <scope>NUCLEOTIDE SEQUENCE [LARGE SCALE GENOMIC DNA]</scope>
    <source>
        <strain evidence="1 2">NPDC001390</strain>
    </source>
</reference>
<sequence length="115" mass="12408">MTRQQTTRKPPVTLLPIPDLADLSVQQMRGTACVWCSAPLNAETVVDLGARRVQLSDGIISVFPRACTICTQAAPNLHVQMCDLCSGKGGTLVENAEVCGIARTLRRLLLEYGGR</sequence>
<dbReference type="RefSeq" id="WP_387887479.1">
    <property type="nucleotide sequence ID" value="NZ_JBIAWJ010000008.1"/>
</dbReference>